<organism evidence="1 2">
    <name type="scientific">Cohnella lupini</name>
    <dbReference type="NCBI Taxonomy" id="1294267"/>
    <lineage>
        <taxon>Bacteria</taxon>
        <taxon>Bacillati</taxon>
        <taxon>Bacillota</taxon>
        <taxon>Bacilli</taxon>
        <taxon>Bacillales</taxon>
        <taxon>Paenibacillaceae</taxon>
        <taxon>Cohnella</taxon>
    </lineage>
</organism>
<accession>A0A3D9HVU8</accession>
<dbReference type="OrthoDB" id="2361182at2"/>
<sequence length="144" mass="16870">MEWNYYDTMITVSGDCPVERGMVPPEKKNGRSKPGIEYDLVYNQPYEYTQEELLFQTYVRHKEIPESELAERGDEIRERFFSKPMPCLRASMLPKKYGWGLHFNAEGKVALIPRESEEYDRLTAGGEDELRILAAMRNNREKKA</sequence>
<evidence type="ECO:0000313" key="1">
    <source>
        <dbReference type="EMBL" id="RED53036.1"/>
    </source>
</evidence>
<dbReference type="EMBL" id="QRDY01000027">
    <property type="protein sequence ID" value="RED53036.1"/>
    <property type="molecule type" value="Genomic_DNA"/>
</dbReference>
<dbReference type="InterPro" id="IPR046155">
    <property type="entry name" value="DUF6157"/>
</dbReference>
<dbReference type="AlphaFoldDB" id="A0A3D9HVU8"/>
<name>A0A3D9HVU8_9BACL</name>
<protein>
    <submittedName>
        <fullName evidence="1">Uncharacterized protein</fullName>
    </submittedName>
</protein>
<gene>
    <name evidence="1" type="ORF">DFP95_1273</name>
</gene>
<reference evidence="1 2" key="1">
    <citation type="submission" date="2018-07" db="EMBL/GenBank/DDBJ databases">
        <title>Genomic Encyclopedia of Type Strains, Phase III (KMG-III): the genomes of soil and plant-associated and newly described type strains.</title>
        <authorList>
            <person name="Whitman W."/>
        </authorList>
    </citation>
    <scope>NUCLEOTIDE SEQUENCE [LARGE SCALE GENOMIC DNA]</scope>
    <source>
        <strain evidence="1 2">CECT 8236</strain>
    </source>
</reference>
<dbReference type="Proteomes" id="UP000256869">
    <property type="component" value="Unassembled WGS sequence"/>
</dbReference>
<proteinExistence type="predicted"/>
<dbReference type="Pfam" id="PF19654">
    <property type="entry name" value="DUF6157"/>
    <property type="match status" value="1"/>
</dbReference>
<comment type="caution">
    <text evidence="1">The sequence shown here is derived from an EMBL/GenBank/DDBJ whole genome shotgun (WGS) entry which is preliminary data.</text>
</comment>
<dbReference type="RefSeq" id="WP_115995487.1">
    <property type="nucleotide sequence ID" value="NZ_QRDY01000027.1"/>
</dbReference>
<evidence type="ECO:0000313" key="2">
    <source>
        <dbReference type="Proteomes" id="UP000256869"/>
    </source>
</evidence>
<keyword evidence="2" id="KW-1185">Reference proteome</keyword>